<dbReference type="Gene3D" id="3.50.50.60">
    <property type="entry name" value="FAD/NAD(P)-binding domain"/>
    <property type="match status" value="3"/>
</dbReference>
<dbReference type="InterPro" id="IPR051209">
    <property type="entry name" value="FAD-bind_Monooxygenase_sf"/>
</dbReference>
<protein>
    <submittedName>
        <fullName evidence="1">4-hydroxyacetophenone monooxygenase</fullName>
    </submittedName>
</protein>
<keyword evidence="1" id="KW-0503">Monooxygenase</keyword>
<keyword evidence="1" id="KW-0560">Oxidoreductase</keyword>
<dbReference type="RefSeq" id="WP_048436220.1">
    <property type="nucleotide sequence ID" value="NZ_LWHQ01000069.1"/>
</dbReference>
<dbReference type="PANTHER" id="PTHR42877:SF4">
    <property type="entry name" value="FAD_NAD(P)-BINDING DOMAIN-CONTAINING PROTEIN-RELATED"/>
    <property type="match status" value="1"/>
</dbReference>
<dbReference type="GO" id="GO:0004497">
    <property type="term" value="F:monooxygenase activity"/>
    <property type="evidence" value="ECO:0007669"/>
    <property type="project" value="UniProtKB-KW"/>
</dbReference>
<gene>
    <name evidence="1" type="ORF">A5481_27480</name>
</gene>
<dbReference type="PRINTS" id="PR00411">
    <property type="entry name" value="PNDRDTASEI"/>
</dbReference>
<evidence type="ECO:0000313" key="2">
    <source>
        <dbReference type="Proteomes" id="UP000078316"/>
    </source>
</evidence>
<proteinExistence type="predicted"/>
<dbReference type="OrthoDB" id="312624at2"/>
<dbReference type="STRING" id="427683.A5481_27480"/>
<comment type="caution">
    <text evidence="1">The sequence shown here is derived from an EMBL/GenBank/DDBJ whole genome shotgun (WGS) entry which is preliminary data.</text>
</comment>
<accession>A0A179RZD4</accession>
<dbReference type="InterPro" id="IPR036188">
    <property type="entry name" value="FAD/NAD-bd_sf"/>
</dbReference>
<dbReference type="PANTHER" id="PTHR42877">
    <property type="entry name" value="L-ORNITHINE N(5)-MONOOXYGENASE-RELATED"/>
    <property type="match status" value="1"/>
</dbReference>
<dbReference type="AlphaFoldDB" id="A0A179RZD4"/>
<evidence type="ECO:0000313" key="1">
    <source>
        <dbReference type="EMBL" id="OAS17269.1"/>
    </source>
</evidence>
<dbReference type="Proteomes" id="UP000078316">
    <property type="component" value="Unassembled WGS sequence"/>
</dbReference>
<dbReference type="SUPFAM" id="SSF51905">
    <property type="entry name" value="FAD/NAD(P)-binding domain"/>
    <property type="match status" value="1"/>
</dbReference>
<name>A0A179RZD4_9HYPH</name>
<dbReference type="Pfam" id="PF13738">
    <property type="entry name" value="Pyr_redox_3"/>
    <property type="match status" value="1"/>
</dbReference>
<reference evidence="1 2" key="1">
    <citation type="submission" date="2016-04" db="EMBL/GenBank/DDBJ databases">
        <authorList>
            <person name="Evans L.H."/>
            <person name="Alamgir A."/>
            <person name="Owens N."/>
            <person name="Weber N.D."/>
            <person name="Virtaneva K."/>
            <person name="Barbian K."/>
            <person name="Babar A."/>
            <person name="Rosenke K."/>
        </authorList>
    </citation>
    <scope>NUCLEOTIDE SEQUENCE [LARGE SCALE GENOMIC DNA]</scope>
    <source>
        <strain evidence="1 2">PMB02</strain>
    </source>
</reference>
<dbReference type="EMBL" id="LWHQ01000069">
    <property type="protein sequence ID" value="OAS17269.1"/>
    <property type="molecule type" value="Genomic_DNA"/>
</dbReference>
<organism evidence="1 2">
    <name type="scientific">Methylobacterium platani</name>
    <dbReference type="NCBI Taxonomy" id="427683"/>
    <lineage>
        <taxon>Bacteria</taxon>
        <taxon>Pseudomonadati</taxon>
        <taxon>Pseudomonadota</taxon>
        <taxon>Alphaproteobacteria</taxon>
        <taxon>Hyphomicrobiales</taxon>
        <taxon>Methylobacteriaceae</taxon>
        <taxon>Methylobacterium</taxon>
    </lineage>
</organism>
<sequence>MTDAPAPPTAPVPPAPWPDKPLDLLVIGAGFSGLAMAIRARQSGIDDLLVVEKADGVGGTWHENTYPGAACDIPAHLYALSFAPKPDWSRTYAGQPEIAAYLRDLVDRFDLGRHLSLSTAVTGAVWDGARALWRVETDRGPLEARVLVSGMGALHHPALPAIPGLHTFLGSLFHTSGWDHGVDLRARRVGIIGTGASAIQVVPAIAPEVGHLTLFQRTPPWVMPRNDRPIGPRMQALFRRLPAARRALREVQFRVREARAALGFIRVSRLTRLAEAASRHHLRRQVADPALRARLTPPYRLGCKRVLISDDFYPALARPNVTLETDPIRTVTPDGVTMADGRHHPLDVLVLATGFDVTASLARVPVVGRDGLILARAWGERVAAHRGVALAGFPNFFMLLGPNTGLGHNSVVLMIEAQVEYVLACLAEMRARDLSAIEPTPEAQARDLADLEARLAGSIWQQGGCASWYQDAAGRNVALWPGTVLAYQRAMRVPDWSEFVLTPARGRTRAAQES</sequence>